<organism evidence="1">
    <name type="scientific">hydrothermal vent metagenome</name>
    <dbReference type="NCBI Taxonomy" id="652676"/>
    <lineage>
        <taxon>unclassified sequences</taxon>
        <taxon>metagenomes</taxon>
        <taxon>ecological metagenomes</taxon>
    </lineage>
</organism>
<gene>
    <name evidence="1" type="ORF">MNBD_GAMMA18-2112</name>
</gene>
<name>A0A3B0Z2T4_9ZZZZ</name>
<sequence length="303" mass="33990">MITRDDIFQKINVYSWGAEVEFTLNGQGGFKDFNGVNESLLWNQEYILTLKPREIHPQLQSGGITGYTLKIEATDTASSAESVGIRLAYALLCLAINKHWGMSLSWPDSPLPCRVIDRTKPKGITGQGFAFVTNHVEISEFVSVLESSFDKLADVPYQLLLSMELCASSRLESNNRSKLIMLVSSFEALAIQRNYSTELSPLIRDLKSLVKEAEIEDESLKNSILGQIEGLKHESIRRAIRRLMNDIGLGDDDCQFVDKAYKARSKIVHEGQRVPELDIMTTRIDLILRHAFSVVASHDITLS</sequence>
<dbReference type="EMBL" id="UOFP01000190">
    <property type="protein sequence ID" value="VAW87585.1"/>
    <property type="molecule type" value="Genomic_DNA"/>
</dbReference>
<accession>A0A3B0Z2T4</accession>
<dbReference type="AlphaFoldDB" id="A0A3B0Z2T4"/>
<reference evidence="1" key="1">
    <citation type="submission" date="2018-06" db="EMBL/GenBank/DDBJ databases">
        <authorList>
            <person name="Zhirakovskaya E."/>
        </authorList>
    </citation>
    <scope>NUCLEOTIDE SEQUENCE</scope>
</reference>
<protein>
    <submittedName>
        <fullName evidence="1">Uncharacterized protein</fullName>
    </submittedName>
</protein>
<proteinExistence type="predicted"/>
<evidence type="ECO:0000313" key="1">
    <source>
        <dbReference type="EMBL" id="VAW87585.1"/>
    </source>
</evidence>